<feature type="chain" id="PRO_5014792728" evidence="4">
    <location>
        <begin position="27"/>
        <end position="369"/>
    </location>
</feature>
<dbReference type="PANTHER" id="PTHR46847:SF1">
    <property type="entry name" value="D-ALLOSE-BINDING PERIPLASMIC PROTEIN-RELATED"/>
    <property type="match status" value="1"/>
</dbReference>
<dbReference type="OrthoDB" id="9342512at2"/>
<comment type="similarity">
    <text evidence="2">Belongs to the bacterial solute-binding protein 2 family.</text>
</comment>
<keyword evidence="7" id="KW-1185">Reference proteome</keyword>
<dbReference type="Gene3D" id="3.40.50.2300">
    <property type="match status" value="2"/>
</dbReference>
<feature type="signal peptide" evidence="4">
    <location>
        <begin position="1"/>
        <end position="26"/>
    </location>
</feature>
<dbReference type="SUPFAM" id="SSF53822">
    <property type="entry name" value="Periplasmic binding protein-like I"/>
    <property type="match status" value="1"/>
</dbReference>
<evidence type="ECO:0000256" key="4">
    <source>
        <dbReference type="SAM" id="SignalP"/>
    </source>
</evidence>
<dbReference type="InterPro" id="IPR028082">
    <property type="entry name" value="Peripla_BP_I"/>
</dbReference>
<dbReference type="EMBL" id="PHHA01000044">
    <property type="protein sequence ID" value="PJG84240.1"/>
    <property type="molecule type" value="Genomic_DNA"/>
</dbReference>
<accession>A0A2M8RZB8</accession>
<dbReference type="AlphaFoldDB" id="A0A2M8RZB8"/>
<reference evidence="6 7" key="1">
    <citation type="submission" date="2017-11" db="EMBL/GenBank/DDBJ databases">
        <title>Reclassification of Bisgaard taxon 7 as Conservatibacter flavescens gen. nov., sp. nov.</title>
        <authorList>
            <person name="Christensen H."/>
        </authorList>
    </citation>
    <scope>NUCLEOTIDE SEQUENCE [LARGE SCALE GENOMIC DNA]</scope>
    <source>
        <strain evidence="6 7">7_4</strain>
    </source>
</reference>
<evidence type="ECO:0000313" key="7">
    <source>
        <dbReference type="Proteomes" id="UP000229329"/>
    </source>
</evidence>
<comment type="caution">
    <text evidence="6">The sequence shown here is derived from an EMBL/GenBank/DDBJ whole genome shotgun (WGS) entry which is preliminary data.</text>
</comment>
<evidence type="ECO:0000256" key="1">
    <source>
        <dbReference type="ARBA" id="ARBA00004196"/>
    </source>
</evidence>
<dbReference type="GO" id="GO:0030313">
    <property type="term" value="C:cell envelope"/>
    <property type="evidence" value="ECO:0007669"/>
    <property type="project" value="UniProtKB-SubCell"/>
</dbReference>
<proteinExistence type="inferred from homology"/>
<name>A0A2M8RZB8_9PAST</name>
<dbReference type="CDD" id="cd06315">
    <property type="entry name" value="PBP1_ABC_sugar_binding-like"/>
    <property type="match status" value="1"/>
</dbReference>
<dbReference type="GO" id="GO:0030246">
    <property type="term" value="F:carbohydrate binding"/>
    <property type="evidence" value="ECO:0007669"/>
    <property type="project" value="UniProtKB-ARBA"/>
</dbReference>
<dbReference type="GO" id="GO:0055085">
    <property type="term" value="P:transmembrane transport"/>
    <property type="evidence" value="ECO:0007669"/>
    <property type="project" value="UniProtKB-ARBA"/>
</dbReference>
<protein>
    <submittedName>
        <fullName evidence="6">Sugar ABC transporter substrate-binding protein</fullName>
    </submittedName>
</protein>
<dbReference type="PANTHER" id="PTHR46847">
    <property type="entry name" value="D-ALLOSE-BINDING PERIPLASMIC PROTEIN-RELATED"/>
    <property type="match status" value="1"/>
</dbReference>
<evidence type="ECO:0000256" key="2">
    <source>
        <dbReference type="ARBA" id="ARBA00007639"/>
    </source>
</evidence>
<organism evidence="6 7">
    <name type="scientific">Conservatibacter flavescens</name>
    <dbReference type="NCBI Taxonomy" id="28161"/>
    <lineage>
        <taxon>Bacteria</taxon>
        <taxon>Pseudomonadati</taxon>
        <taxon>Pseudomonadota</taxon>
        <taxon>Gammaproteobacteria</taxon>
        <taxon>Pasteurellales</taxon>
        <taxon>Pasteurellaceae</taxon>
        <taxon>Conservatibacter</taxon>
    </lineage>
</organism>
<evidence type="ECO:0000259" key="5">
    <source>
        <dbReference type="Pfam" id="PF13407"/>
    </source>
</evidence>
<gene>
    <name evidence="6" type="ORF">CVP05_12410</name>
</gene>
<feature type="domain" description="Periplasmic binding protein" evidence="5">
    <location>
        <begin position="65"/>
        <end position="319"/>
    </location>
</feature>
<evidence type="ECO:0000256" key="3">
    <source>
        <dbReference type="ARBA" id="ARBA00022729"/>
    </source>
</evidence>
<keyword evidence="3 4" id="KW-0732">Signal</keyword>
<sequence>MKKNISHTLTALSALIAMSFSSASLAADPFVEEAKQQVAAATAKKENWDGPTTGPKLQADKKVIFIASDMKNGGVLGVIDGMKEAASVAGWKLDVLDGAGTVNNQLAALNQAIAKKPDAIVIGGWNPNVAKIPLKKAVQNNITLVAWHATPQPGPDEKYNIFYNVTSDSDEIARLSALQAIVKSEGKAQVVILTDSLYEIALRKANVMKDTIEKCQECKVLEFIDTPLADTSSRMPSLTFSLLQKYGDNLQYTLAINDLYFDFMAPSLRSANKGEMPYNISAGDGSVTAYQRIRNQDKQFATVPEPLNLHGWQLVDELNRAFAKEQPSGYVTPVHLVIKENVAFDGGDKNLYDPQNGYKEAYKTIWGVQ</sequence>
<comment type="subcellular location">
    <subcellularLocation>
        <location evidence="1">Cell envelope</location>
    </subcellularLocation>
</comment>
<dbReference type="Proteomes" id="UP000229329">
    <property type="component" value="Unassembled WGS sequence"/>
</dbReference>
<evidence type="ECO:0000313" key="6">
    <source>
        <dbReference type="EMBL" id="PJG84240.1"/>
    </source>
</evidence>
<dbReference type="Pfam" id="PF13407">
    <property type="entry name" value="Peripla_BP_4"/>
    <property type="match status" value="1"/>
</dbReference>
<dbReference type="InterPro" id="IPR025997">
    <property type="entry name" value="SBP_2_dom"/>
</dbReference>
<dbReference type="RefSeq" id="WP_100289873.1">
    <property type="nucleotide sequence ID" value="NZ_PHHA01000044.1"/>
</dbReference>